<sequence length="108" mass="12511">MYPSLRDALKIVWIEHNVLKGRFLRTLLVMPSKPGDASVLVPVNESIIYFGDMFIEYDIIANNDSLVYEFQSLDINIGKITTSQKIKEIVNNYSFGSFDKFLIIWLQF</sequence>
<evidence type="ECO:0000313" key="2">
    <source>
        <dbReference type="Proteomes" id="UP000276133"/>
    </source>
</evidence>
<keyword evidence="2" id="KW-1185">Reference proteome</keyword>
<evidence type="ECO:0000313" key="1">
    <source>
        <dbReference type="EMBL" id="RNA24994.1"/>
    </source>
</evidence>
<dbReference type="AlphaFoldDB" id="A0A3M7RN88"/>
<gene>
    <name evidence="1" type="ORF">BpHYR1_028383</name>
</gene>
<name>A0A3M7RN88_BRAPC</name>
<accession>A0A3M7RN88</accession>
<dbReference type="EMBL" id="REGN01002998">
    <property type="protein sequence ID" value="RNA24994.1"/>
    <property type="molecule type" value="Genomic_DNA"/>
</dbReference>
<dbReference type="Proteomes" id="UP000276133">
    <property type="component" value="Unassembled WGS sequence"/>
</dbReference>
<protein>
    <submittedName>
        <fullName evidence="1">Uncharacterized protein</fullName>
    </submittedName>
</protein>
<reference evidence="1 2" key="1">
    <citation type="journal article" date="2018" name="Sci. Rep.">
        <title>Genomic signatures of local adaptation to the degree of environmental predictability in rotifers.</title>
        <authorList>
            <person name="Franch-Gras L."/>
            <person name="Hahn C."/>
            <person name="Garcia-Roger E.M."/>
            <person name="Carmona M.J."/>
            <person name="Serra M."/>
            <person name="Gomez A."/>
        </authorList>
    </citation>
    <scope>NUCLEOTIDE SEQUENCE [LARGE SCALE GENOMIC DNA]</scope>
    <source>
        <strain evidence="1">HYR1</strain>
    </source>
</reference>
<organism evidence="1 2">
    <name type="scientific">Brachionus plicatilis</name>
    <name type="common">Marine rotifer</name>
    <name type="synonym">Brachionus muelleri</name>
    <dbReference type="NCBI Taxonomy" id="10195"/>
    <lineage>
        <taxon>Eukaryota</taxon>
        <taxon>Metazoa</taxon>
        <taxon>Spiralia</taxon>
        <taxon>Gnathifera</taxon>
        <taxon>Rotifera</taxon>
        <taxon>Eurotatoria</taxon>
        <taxon>Monogononta</taxon>
        <taxon>Pseudotrocha</taxon>
        <taxon>Ploima</taxon>
        <taxon>Brachionidae</taxon>
        <taxon>Brachionus</taxon>
    </lineage>
</organism>
<comment type="caution">
    <text evidence="1">The sequence shown here is derived from an EMBL/GenBank/DDBJ whole genome shotgun (WGS) entry which is preliminary data.</text>
</comment>
<proteinExistence type="predicted"/>